<keyword evidence="3" id="KW-1185">Reference proteome</keyword>
<protein>
    <submittedName>
        <fullName evidence="2">Uncharacterized protein</fullName>
    </submittedName>
</protein>
<feature type="region of interest" description="Disordered" evidence="1">
    <location>
        <begin position="28"/>
        <end position="47"/>
    </location>
</feature>
<reference evidence="3" key="1">
    <citation type="journal article" date="2019" name="Int. J. Syst. Evol. Microbiol.">
        <title>The Global Catalogue of Microorganisms (GCM) 10K type strain sequencing project: providing services to taxonomists for standard genome sequencing and annotation.</title>
        <authorList>
            <consortium name="The Broad Institute Genomics Platform"/>
            <consortium name="The Broad Institute Genome Sequencing Center for Infectious Disease"/>
            <person name="Wu L."/>
            <person name="Ma J."/>
        </authorList>
    </citation>
    <scope>NUCLEOTIDE SEQUENCE [LARGE SCALE GENOMIC DNA]</scope>
    <source>
        <strain evidence="3">JCM 14545</strain>
    </source>
</reference>
<organism evidence="2 3">
    <name type="scientific">Amycolatopsis minnesotensis</name>
    <dbReference type="NCBI Taxonomy" id="337894"/>
    <lineage>
        <taxon>Bacteria</taxon>
        <taxon>Bacillati</taxon>
        <taxon>Actinomycetota</taxon>
        <taxon>Actinomycetes</taxon>
        <taxon>Pseudonocardiales</taxon>
        <taxon>Pseudonocardiaceae</taxon>
        <taxon>Amycolatopsis</taxon>
    </lineage>
</organism>
<gene>
    <name evidence="2" type="ORF">GCM10009754_31310</name>
</gene>
<dbReference type="EMBL" id="BAAANN010000011">
    <property type="protein sequence ID" value="GAA1958699.1"/>
    <property type="molecule type" value="Genomic_DNA"/>
</dbReference>
<proteinExistence type="predicted"/>
<sequence length="77" mass="8274">MLAPPSGTHSVPCIVWEVATSVTGKDISRQDDPAACATPGAGRKPNSAMAEAMAMKRRVEARRLPRNKYTGDFSSRD</sequence>
<dbReference type="Proteomes" id="UP001501116">
    <property type="component" value="Unassembled WGS sequence"/>
</dbReference>
<accession>A0ABP5C8S2</accession>
<comment type="caution">
    <text evidence="2">The sequence shown here is derived from an EMBL/GenBank/DDBJ whole genome shotgun (WGS) entry which is preliminary data.</text>
</comment>
<evidence type="ECO:0000313" key="2">
    <source>
        <dbReference type="EMBL" id="GAA1958699.1"/>
    </source>
</evidence>
<name>A0ABP5C8S2_9PSEU</name>
<evidence type="ECO:0000313" key="3">
    <source>
        <dbReference type="Proteomes" id="UP001501116"/>
    </source>
</evidence>
<evidence type="ECO:0000256" key="1">
    <source>
        <dbReference type="SAM" id="MobiDB-lite"/>
    </source>
</evidence>